<keyword evidence="3" id="KW-1185">Reference proteome</keyword>
<dbReference type="EMBL" id="AP022562">
    <property type="protein sequence ID" value="BBX13737.1"/>
    <property type="molecule type" value="Genomic_DNA"/>
</dbReference>
<feature type="region of interest" description="Disordered" evidence="1">
    <location>
        <begin position="1"/>
        <end position="30"/>
    </location>
</feature>
<evidence type="ECO:0000256" key="1">
    <source>
        <dbReference type="SAM" id="MobiDB-lite"/>
    </source>
</evidence>
<dbReference type="AlphaFoldDB" id="A0A7I7JPA5"/>
<proteinExistence type="predicted"/>
<dbReference type="KEGG" id="mnm:MNVM_28180"/>
<dbReference type="Proteomes" id="UP000466997">
    <property type="component" value="Chromosome"/>
</dbReference>
<protein>
    <submittedName>
        <fullName evidence="2">Uncharacterized protein</fullName>
    </submittedName>
</protein>
<gene>
    <name evidence="2" type="ORF">MNVM_28180</name>
</gene>
<accession>A0A7I7JPA5</accession>
<dbReference type="RefSeq" id="WP_013830185.1">
    <property type="nucleotide sequence ID" value="NZ_AP022562.1"/>
</dbReference>
<feature type="compositionally biased region" description="Basic and acidic residues" evidence="1">
    <location>
        <begin position="1"/>
        <end position="16"/>
    </location>
</feature>
<evidence type="ECO:0000313" key="2">
    <source>
        <dbReference type="EMBL" id="BBX13737.1"/>
    </source>
</evidence>
<sequence length="84" mass="9147">MIDPLRRQADRQHSEKTVVTSTLDGESEHGRLSHADLDLKARAVGADLLAQPATGAAMDLEAIAKRAGLMQQAVAHHQLKSRQR</sequence>
<name>A0A7I7JPA5_9MYCO</name>
<evidence type="ECO:0000313" key="3">
    <source>
        <dbReference type="Proteomes" id="UP000466997"/>
    </source>
</evidence>
<reference evidence="2 3" key="1">
    <citation type="journal article" date="2019" name="Emerg. Microbes Infect.">
        <title>Comprehensive subspecies identification of 175 nontuberculous mycobacteria species based on 7547 genomic profiles.</title>
        <authorList>
            <person name="Matsumoto Y."/>
            <person name="Kinjo T."/>
            <person name="Motooka D."/>
            <person name="Nabeya D."/>
            <person name="Jung N."/>
            <person name="Uechi K."/>
            <person name="Horii T."/>
            <person name="Iida T."/>
            <person name="Fujita J."/>
            <person name="Nakamura S."/>
        </authorList>
    </citation>
    <scope>NUCLEOTIDE SEQUENCE [LARGE SCALE GENOMIC DNA]</scope>
    <source>
        <strain evidence="2 3">JCM 6391</strain>
    </source>
</reference>
<organism evidence="2 3">
    <name type="scientific">Mycobacterium novum</name>
    <dbReference type="NCBI Taxonomy" id="2492438"/>
    <lineage>
        <taxon>Bacteria</taxon>
        <taxon>Bacillati</taxon>
        <taxon>Actinomycetota</taxon>
        <taxon>Actinomycetes</taxon>
        <taxon>Mycobacteriales</taxon>
        <taxon>Mycobacteriaceae</taxon>
        <taxon>Mycobacterium</taxon>
    </lineage>
</organism>